<comment type="similarity">
    <text evidence="2">Belongs to the bacterial solute-binding protein 2 family.</text>
</comment>
<feature type="signal peptide" evidence="3">
    <location>
        <begin position="1"/>
        <end position="25"/>
    </location>
</feature>
<accession>A0ABW5RDQ0</accession>
<evidence type="ECO:0000256" key="1">
    <source>
        <dbReference type="ARBA" id="ARBA00004196"/>
    </source>
</evidence>
<dbReference type="PANTHER" id="PTHR30036">
    <property type="entry name" value="D-XYLOSE-BINDING PERIPLASMIC PROTEIN"/>
    <property type="match status" value="1"/>
</dbReference>
<feature type="chain" id="PRO_5046126610" evidence="3">
    <location>
        <begin position="26"/>
        <end position="362"/>
    </location>
</feature>
<name>A0ABW5RDQ0_9BACL</name>
<dbReference type="Gene3D" id="3.40.50.2300">
    <property type="match status" value="2"/>
</dbReference>
<sequence>MHSKKSVRTFTSIMILAISMMMVLAACGGNENQQANKESNEGAASSGHELADKRIALVMQQNLGTFSSQYIEGVREQVEAFGGELTVLDANTDLARMASNLDSAVTQRFDGILIDHGTAEALQQGVEKALEKEIPVVAFDAQVDVPGVPVLEQNDQKMAEATLNSLGEELEGKGNIVKIWVAGFAPMERRQESYAAFLEANPGINELASFGNATQNTALDTQAQMAALLKQYPEGEIDAVWAAWDEFAKGAARAIAEAGRTEIRVYGIDISDEDLQMIQDPSNPWVATAAVNPTDIGKVQVRYLYQKMHGDEVDDQIILNPVFVHRDMLSEEPVTTGNLSEYVEEWGNNDQGYKDWMKDLEQ</sequence>
<protein>
    <submittedName>
        <fullName evidence="5">Sugar ABC transporter substrate-binding protein</fullName>
    </submittedName>
</protein>
<dbReference type="RefSeq" id="WP_379930665.1">
    <property type="nucleotide sequence ID" value="NZ_JBHUMM010000043.1"/>
</dbReference>
<feature type="domain" description="Periplasmic binding protein" evidence="4">
    <location>
        <begin position="55"/>
        <end position="310"/>
    </location>
</feature>
<comment type="subcellular location">
    <subcellularLocation>
        <location evidence="1">Cell envelope</location>
    </subcellularLocation>
</comment>
<evidence type="ECO:0000256" key="3">
    <source>
        <dbReference type="SAM" id="SignalP"/>
    </source>
</evidence>
<dbReference type="PROSITE" id="PS51257">
    <property type="entry name" value="PROKAR_LIPOPROTEIN"/>
    <property type="match status" value="1"/>
</dbReference>
<evidence type="ECO:0000256" key="2">
    <source>
        <dbReference type="ARBA" id="ARBA00007639"/>
    </source>
</evidence>
<dbReference type="Proteomes" id="UP001597497">
    <property type="component" value="Unassembled WGS sequence"/>
</dbReference>
<dbReference type="Pfam" id="PF13407">
    <property type="entry name" value="Peripla_BP_4"/>
    <property type="match status" value="1"/>
</dbReference>
<dbReference type="InterPro" id="IPR028082">
    <property type="entry name" value="Peripla_BP_I"/>
</dbReference>
<dbReference type="InterPro" id="IPR025997">
    <property type="entry name" value="SBP_2_dom"/>
</dbReference>
<reference evidence="6" key="1">
    <citation type="journal article" date="2019" name="Int. J. Syst. Evol. Microbiol.">
        <title>The Global Catalogue of Microorganisms (GCM) 10K type strain sequencing project: providing services to taxonomists for standard genome sequencing and annotation.</title>
        <authorList>
            <consortium name="The Broad Institute Genomics Platform"/>
            <consortium name="The Broad Institute Genome Sequencing Center for Infectious Disease"/>
            <person name="Wu L."/>
            <person name="Ma J."/>
        </authorList>
    </citation>
    <scope>NUCLEOTIDE SEQUENCE [LARGE SCALE GENOMIC DNA]</scope>
    <source>
        <strain evidence="6">KCTC 33676</strain>
    </source>
</reference>
<evidence type="ECO:0000259" key="4">
    <source>
        <dbReference type="Pfam" id="PF13407"/>
    </source>
</evidence>
<comment type="caution">
    <text evidence="5">The sequence shown here is derived from an EMBL/GenBank/DDBJ whole genome shotgun (WGS) entry which is preliminary data.</text>
</comment>
<keyword evidence="6" id="KW-1185">Reference proteome</keyword>
<dbReference type="PANTHER" id="PTHR30036:SF7">
    <property type="entry name" value="ABC TRANSPORTER PERIPLASMIC-BINDING PROTEIN YPHF"/>
    <property type="match status" value="1"/>
</dbReference>
<evidence type="ECO:0000313" key="6">
    <source>
        <dbReference type="Proteomes" id="UP001597497"/>
    </source>
</evidence>
<dbReference type="SUPFAM" id="SSF53822">
    <property type="entry name" value="Periplasmic binding protein-like I"/>
    <property type="match status" value="1"/>
</dbReference>
<dbReference type="InterPro" id="IPR050555">
    <property type="entry name" value="Bact_Solute-Bind_Prot2"/>
</dbReference>
<dbReference type="CDD" id="cd06305">
    <property type="entry name" value="PBP1_methylthioribose_binding-like"/>
    <property type="match status" value="1"/>
</dbReference>
<evidence type="ECO:0000313" key="5">
    <source>
        <dbReference type="EMBL" id="MFD2673108.1"/>
    </source>
</evidence>
<keyword evidence="3" id="KW-0732">Signal</keyword>
<dbReference type="EMBL" id="JBHUMM010000043">
    <property type="protein sequence ID" value="MFD2673108.1"/>
    <property type="molecule type" value="Genomic_DNA"/>
</dbReference>
<gene>
    <name evidence="5" type="ORF">ACFSUC_16170</name>
</gene>
<organism evidence="5 6">
    <name type="scientific">Marinicrinis sediminis</name>
    <dbReference type="NCBI Taxonomy" id="1652465"/>
    <lineage>
        <taxon>Bacteria</taxon>
        <taxon>Bacillati</taxon>
        <taxon>Bacillota</taxon>
        <taxon>Bacilli</taxon>
        <taxon>Bacillales</taxon>
        <taxon>Paenibacillaceae</taxon>
    </lineage>
</organism>
<proteinExistence type="inferred from homology"/>